<evidence type="ECO:0000256" key="15">
    <source>
        <dbReference type="ARBA" id="ARBA00031306"/>
    </source>
</evidence>
<dbReference type="GO" id="GO:0016740">
    <property type="term" value="F:transferase activity"/>
    <property type="evidence" value="ECO:0007669"/>
    <property type="project" value="UniProtKB-UniRule"/>
</dbReference>
<feature type="signal peptide" evidence="20">
    <location>
        <begin position="1"/>
        <end position="30"/>
    </location>
</feature>
<dbReference type="PANTHER" id="PTHR30040:SF2">
    <property type="entry name" value="FAD:PROTEIN FMN TRANSFERASE"/>
    <property type="match status" value="1"/>
</dbReference>
<keyword evidence="13" id="KW-0564">Palmitate</keyword>
<feature type="binding site" evidence="19">
    <location>
        <position position="296"/>
    </location>
    <ligand>
        <name>Mg(2+)</name>
        <dbReference type="ChEBI" id="CHEBI:18420"/>
    </ligand>
</feature>
<evidence type="ECO:0000256" key="11">
    <source>
        <dbReference type="ARBA" id="ARBA00022842"/>
    </source>
</evidence>
<dbReference type="Gene3D" id="3.10.520.10">
    <property type="entry name" value="ApbE-like domains"/>
    <property type="match status" value="1"/>
</dbReference>
<keyword evidence="10 18" id="KW-0274">FAD</keyword>
<evidence type="ECO:0000256" key="3">
    <source>
        <dbReference type="ARBA" id="ARBA00016337"/>
    </source>
</evidence>
<keyword evidence="22" id="KW-1185">Reference proteome</keyword>
<evidence type="ECO:0000256" key="4">
    <source>
        <dbReference type="ARBA" id="ARBA00022475"/>
    </source>
</evidence>
<evidence type="ECO:0000313" key="22">
    <source>
        <dbReference type="Proteomes" id="UP000199180"/>
    </source>
</evidence>
<protein>
    <recommendedName>
        <fullName evidence="3 18">FAD:protein FMN transferase</fullName>
        <ecNumber evidence="2 18">2.7.1.180</ecNumber>
    </recommendedName>
    <alternativeName>
        <fullName evidence="15 18">Flavin transferase</fullName>
    </alternativeName>
</protein>
<keyword evidence="5" id="KW-0997">Cell inner membrane</keyword>
<dbReference type="SUPFAM" id="SSF143631">
    <property type="entry name" value="ApbE-like"/>
    <property type="match status" value="1"/>
</dbReference>
<dbReference type="STRING" id="364199.SAMN04489858_104192"/>
<evidence type="ECO:0000256" key="10">
    <source>
        <dbReference type="ARBA" id="ARBA00022827"/>
    </source>
</evidence>
<comment type="similarity">
    <text evidence="1 18">Belongs to the ApbE family.</text>
</comment>
<dbReference type="EC" id="2.7.1.180" evidence="2 18"/>
<keyword evidence="9 20" id="KW-0732">Signal</keyword>
<dbReference type="PROSITE" id="PS51318">
    <property type="entry name" value="TAT"/>
    <property type="match status" value="1"/>
</dbReference>
<evidence type="ECO:0000256" key="14">
    <source>
        <dbReference type="ARBA" id="ARBA00023288"/>
    </source>
</evidence>
<dbReference type="GO" id="GO:0046872">
    <property type="term" value="F:metal ion binding"/>
    <property type="evidence" value="ECO:0007669"/>
    <property type="project" value="UniProtKB-UniRule"/>
</dbReference>
<keyword evidence="8 18" id="KW-0479">Metal-binding</keyword>
<evidence type="ECO:0000256" key="5">
    <source>
        <dbReference type="ARBA" id="ARBA00022519"/>
    </source>
</evidence>
<evidence type="ECO:0000256" key="1">
    <source>
        <dbReference type="ARBA" id="ARBA00008282"/>
    </source>
</evidence>
<keyword evidence="12" id="KW-0472">Membrane</keyword>
<evidence type="ECO:0000256" key="2">
    <source>
        <dbReference type="ARBA" id="ARBA00011955"/>
    </source>
</evidence>
<evidence type="ECO:0000256" key="13">
    <source>
        <dbReference type="ARBA" id="ARBA00023139"/>
    </source>
</evidence>
<dbReference type="PANTHER" id="PTHR30040">
    <property type="entry name" value="THIAMINE BIOSYNTHESIS LIPOPROTEIN APBE"/>
    <property type="match status" value="1"/>
</dbReference>
<keyword evidence="7 18" id="KW-0808">Transferase</keyword>
<accession>A0A1I0DKY2</accession>
<dbReference type="RefSeq" id="WP_090733822.1">
    <property type="nucleotide sequence ID" value="NZ_FOHO01000004.1"/>
</dbReference>
<evidence type="ECO:0000256" key="16">
    <source>
        <dbReference type="ARBA" id="ARBA00048540"/>
    </source>
</evidence>
<gene>
    <name evidence="21" type="ORF">SAMN04489858_104192</name>
</gene>
<evidence type="ECO:0000256" key="7">
    <source>
        <dbReference type="ARBA" id="ARBA00022679"/>
    </source>
</evidence>
<dbReference type="Pfam" id="PF02424">
    <property type="entry name" value="ApbE"/>
    <property type="match status" value="1"/>
</dbReference>
<evidence type="ECO:0000256" key="9">
    <source>
        <dbReference type="ARBA" id="ARBA00022729"/>
    </source>
</evidence>
<dbReference type="FunFam" id="3.10.520.10:FF:000001">
    <property type="entry name" value="FAD:protein FMN transferase"/>
    <property type="match status" value="1"/>
</dbReference>
<keyword evidence="4" id="KW-1003">Cell membrane</keyword>
<comment type="cofactor">
    <cofactor evidence="19">
        <name>Mg(2+)</name>
        <dbReference type="ChEBI" id="CHEBI:18420"/>
    </cofactor>
    <cofactor evidence="19">
        <name>Mn(2+)</name>
        <dbReference type="ChEBI" id="CHEBI:29035"/>
    </cofactor>
    <text evidence="19">Magnesium. Can also use manganese.</text>
</comment>
<dbReference type="EMBL" id="FOHO01000004">
    <property type="protein sequence ID" value="SET33011.1"/>
    <property type="molecule type" value="Genomic_DNA"/>
</dbReference>
<evidence type="ECO:0000256" key="6">
    <source>
        <dbReference type="ARBA" id="ARBA00022630"/>
    </source>
</evidence>
<dbReference type="AlphaFoldDB" id="A0A1I0DKY2"/>
<evidence type="ECO:0000256" key="8">
    <source>
        <dbReference type="ARBA" id="ARBA00022723"/>
    </source>
</evidence>
<organism evidence="21 22">
    <name type="scientific">Paracoccus homiensis</name>
    <dbReference type="NCBI Taxonomy" id="364199"/>
    <lineage>
        <taxon>Bacteria</taxon>
        <taxon>Pseudomonadati</taxon>
        <taxon>Pseudomonadota</taxon>
        <taxon>Alphaproteobacteria</taxon>
        <taxon>Rhodobacterales</taxon>
        <taxon>Paracoccaceae</taxon>
        <taxon>Paracoccus</taxon>
    </lineage>
</organism>
<dbReference type="InterPro" id="IPR006311">
    <property type="entry name" value="TAT_signal"/>
</dbReference>
<proteinExistence type="inferred from homology"/>
<evidence type="ECO:0000256" key="12">
    <source>
        <dbReference type="ARBA" id="ARBA00023136"/>
    </source>
</evidence>
<keyword evidence="6 18" id="KW-0285">Flavoprotein</keyword>
<feature type="binding site" evidence="19">
    <location>
        <position position="182"/>
    </location>
    <ligand>
        <name>Mg(2+)</name>
        <dbReference type="ChEBI" id="CHEBI:18420"/>
    </ligand>
</feature>
<dbReference type="GO" id="GO:0005886">
    <property type="term" value="C:plasma membrane"/>
    <property type="evidence" value="ECO:0007669"/>
    <property type="project" value="UniProtKB-SubCell"/>
</dbReference>
<dbReference type="InterPro" id="IPR003374">
    <property type="entry name" value="ApbE-like_sf"/>
</dbReference>
<evidence type="ECO:0000256" key="19">
    <source>
        <dbReference type="PIRSR" id="PIRSR006268-2"/>
    </source>
</evidence>
<evidence type="ECO:0000256" key="20">
    <source>
        <dbReference type="SAM" id="SignalP"/>
    </source>
</evidence>
<feature type="binding site" evidence="19">
    <location>
        <position position="300"/>
    </location>
    <ligand>
        <name>Mg(2+)</name>
        <dbReference type="ChEBI" id="CHEBI:18420"/>
    </ligand>
</feature>
<evidence type="ECO:0000313" key="21">
    <source>
        <dbReference type="EMBL" id="SET33011.1"/>
    </source>
</evidence>
<evidence type="ECO:0000256" key="18">
    <source>
        <dbReference type="PIRNR" id="PIRNR006268"/>
    </source>
</evidence>
<comment type="subcellular location">
    <subcellularLocation>
        <location evidence="17">Cell inner membrane</location>
        <topology evidence="17">Lipid-anchor</topology>
        <orientation evidence="17">Periplasmic side</orientation>
    </subcellularLocation>
</comment>
<dbReference type="InterPro" id="IPR024932">
    <property type="entry name" value="ApbE"/>
</dbReference>
<reference evidence="21 22" key="1">
    <citation type="submission" date="2016-10" db="EMBL/GenBank/DDBJ databases">
        <authorList>
            <person name="de Groot N.N."/>
        </authorList>
    </citation>
    <scope>NUCLEOTIDE SEQUENCE [LARGE SCALE GENOMIC DNA]</scope>
    <source>
        <strain evidence="21 22">DSM 17862</strain>
    </source>
</reference>
<keyword evidence="14 21" id="KW-0449">Lipoprotein</keyword>
<comment type="catalytic activity">
    <reaction evidence="16 18">
        <text>L-threonyl-[protein] + FAD = FMN-L-threonyl-[protein] + AMP + H(+)</text>
        <dbReference type="Rhea" id="RHEA:36847"/>
        <dbReference type="Rhea" id="RHEA-COMP:11060"/>
        <dbReference type="Rhea" id="RHEA-COMP:11061"/>
        <dbReference type="ChEBI" id="CHEBI:15378"/>
        <dbReference type="ChEBI" id="CHEBI:30013"/>
        <dbReference type="ChEBI" id="CHEBI:57692"/>
        <dbReference type="ChEBI" id="CHEBI:74257"/>
        <dbReference type="ChEBI" id="CHEBI:456215"/>
        <dbReference type="EC" id="2.7.1.180"/>
    </reaction>
</comment>
<dbReference type="Proteomes" id="UP000199180">
    <property type="component" value="Unassembled WGS sequence"/>
</dbReference>
<evidence type="ECO:0000256" key="17">
    <source>
        <dbReference type="ARBA" id="ARBA00060485"/>
    </source>
</evidence>
<dbReference type="PIRSF" id="PIRSF006268">
    <property type="entry name" value="ApbE"/>
    <property type="match status" value="1"/>
</dbReference>
<keyword evidence="11 18" id="KW-0460">Magnesium</keyword>
<dbReference type="OrthoDB" id="9778595at2"/>
<feature type="chain" id="PRO_5039899683" description="FAD:protein FMN transferase" evidence="20">
    <location>
        <begin position="31"/>
        <end position="347"/>
    </location>
</feature>
<name>A0A1I0DKY2_9RHOB</name>
<sequence length="347" mass="37185">MSVTQRFSRRSFLILSTVSATALVSGKAEAKEPLRLSGPTMGTTYNIVAVPHGQDIDKDALQSAIDAALAKVNAQMSNWDETSEISRLNAAPQGELVVLSPELSELLHSAMQVHEVSEGRFDITVGPLIDAWGFGSKDAGPRVPSDSEIEQAMARSGQSRVLDLSDDGLRKTADGVEIYLSAIGKGYGVDRVADVMRDFGLKDFMVEIGGEIYASGRNAGGTPWQIGIESPLAGDRALHSVVDVSGMGMATSGDYRNFFEVDGKRYSHIIDPATGRPILHQTVSTTVLADDAMTADAWATAMLVLGRERGVQIADEQGLAVLFIDRDPDQGFVATASRRFGELQPDQ</sequence>